<dbReference type="GO" id="GO:0007165">
    <property type="term" value="P:signal transduction"/>
    <property type="evidence" value="ECO:0007669"/>
    <property type="project" value="UniProtKB-KW"/>
</dbReference>
<dbReference type="PANTHER" id="PTHR32089:SF112">
    <property type="entry name" value="LYSOZYME-LIKE PROTEIN-RELATED"/>
    <property type="match status" value="1"/>
</dbReference>
<feature type="transmembrane region" description="Helical" evidence="3">
    <location>
        <begin position="197"/>
        <end position="220"/>
    </location>
</feature>
<evidence type="ECO:0000256" key="1">
    <source>
        <dbReference type="ARBA" id="ARBA00023224"/>
    </source>
</evidence>
<sequence length="584" mass="63777">MRRKDRLASRIVAITIAVFIVLIAANVFMTVYSTEKSVKATLAEHSVTVAQNIAEYMDIEGYKQLVNSPEESTLYWELREQLNELREKNGVMYAYTFAPPTNGKEGKAVFLVDGMPADDHENAAAIGDESSATSNAHLVQALEDDYYYTDIIESEYGQFISGTIPVKGASGEVVFYLGIDMDADYVDIISSLIAKEVIPMIIIIFSVIAILGLAILYYYINKSLRPLTSLKESATYLAEGDIKGANEAVSNIDMTNGNEISRFAKDFTNALQQLSATFETIHAKTNNLEQAVEDINLTAHHVSDSNNTIAASVTQIAEGSGKQQVSNDEVMQAMSEMTIGIQRLADSTSDIAESSNDMTELVEKSASNSKHVVQQIQNVEASVIRTSEQVREMGERFHSIEEMVTVITSIADQTNLLALNAAIEAARAGEAGKGFAVVADEVRKLAEMSRTSADDIRNHLQSFLEIAERALSEMAVSTEDVKEGSLAVTAIGENLASILQSVIRVNNNIQENSAVIEQMSASSEEILASAEDMSQLAINTTTQTQEVAKSIDIQVDMVEKLNEVVEKLDATSKDVVNEIEKFKL</sequence>
<organism evidence="5 6">
    <name type="scientific">Metasolibacillus meyeri</name>
    <dbReference type="NCBI Taxonomy" id="1071052"/>
    <lineage>
        <taxon>Bacteria</taxon>
        <taxon>Bacillati</taxon>
        <taxon>Bacillota</taxon>
        <taxon>Bacilli</taxon>
        <taxon>Bacillales</taxon>
        <taxon>Caryophanaceae</taxon>
        <taxon>Metasolibacillus</taxon>
    </lineage>
</organism>
<evidence type="ECO:0000313" key="6">
    <source>
        <dbReference type="Proteomes" id="UP001344888"/>
    </source>
</evidence>
<dbReference type="GO" id="GO:0016020">
    <property type="term" value="C:membrane"/>
    <property type="evidence" value="ECO:0007669"/>
    <property type="project" value="InterPro"/>
</dbReference>
<proteinExistence type="predicted"/>
<dbReference type="SUPFAM" id="SSF58104">
    <property type="entry name" value="Methyl-accepting chemotaxis protein (MCP) signaling domain"/>
    <property type="match status" value="1"/>
</dbReference>
<accession>A0AAW9NNI4</accession>
<dbReference type="SMART" id="SM00283">
    <property type="entry name" value="MA"/>
    <property type="match status" value="1"/>
</dbReference>
<evidence type="ECO:0000259" key="4">
    <source>
        <dbReference type="PROSITE" id="PS50111"/>
    </source>
</evidence>
<name>A0AAW9NNI4_9BACL</name>
<protein>
    <submittedName>
        <fullName evidence="5">Methyl-accepting chemotaxis protein</fullName>
    </submittedName>
</protein>
<evidence type="ECO:0000256" key="3">
    <source>
        <dbReference type="SAM" id="Phobius"/>
    </source>
</evidence>
<dbReference type="AlphaFoldDB" id="A0AAW9NNI4"/>
<dbReference type="InterPro" id="IPR004089">
    <property type="entry name" value="MCPsignal_dom"/>
</dbReference>
<dbReference type="Proteomes" id="UP001344888">
    <property type="component" value="Unassembled WGS sequence"/>
</dbReference>
<gene>
    <name evidence="5" type="ORF">P9B03_05625</name>
</gene>
<reference evidence="5 6" key="1">
    <citation type="submission" date="2023-03" db="EMBL/GenBank/DDBJ databases">
        <title>Bacillus Genome Sequencing.</title>
        <authorList>
            <person name="Dunlap C."/>
        </authorList>
    </citation>
    <scope>NUCLEOTIDE SEQUENCE [LARGE SCALE GENOMIC DNA]</scope>
    <source>
        <strain evidence="5 6">B-59205</strain>
    </source>
</reference>
<dbReference type="CDD" id="cd11386">
    <property type="entry name" value="MCP_signal"/>
    <property type="match status" value="1"/>
</dbReference>
<keyword evidence="3" id="KW-1133">Transmembrane helix</keyword>
<keyword evidence="3" id="KW-0472">Membrane</keyword>
<dbReference type="PROSITE" id="PS50111">
    <property type="entry name" value="CHEMOTAXIS_TRANSDUC_2"/>
    <property type="match status" value="1"/>
</dbReference>
<comment type="caution">
    <text evidence="5">The sequence shown here is derived from an EMBL/GenBank/DDBJ whole genome shotgun (WGS) entry which is preliminary data.</text>
</comment>
<feature type="transmembrane region" description="Helical" evidence="3">
    <location>
        <begin position="12"/>
        <end position="32"/>
    </location>
</feature>
<evidence type="ECO:0000313" key="5">
    <source>
        <dbReference type="EMBL" id="MEC1177957.1"/>
    </source>
</evidence>
<feature type="domain" description="Methyl-accepting transducer" evidence="4">
    <location>
        <begin position="298"/>
        <end position="534"/>
    </location>
</feature>
<keyword evidence="1 2" id="KW-0807">Transducer</keyword>
<dbReference type="Gene3D" id="6.10.340.10">
    <property type="match status" value="1"/>
</dbReference>
<keyword evidence="6" id="KW-1185">Reference proteome</keyword>
<dbReference type="Gene3D" id="1.10.287.950">
    <property type="entry name" value="Methyl-accepting chemotaxis protein"/>
    <property type="match status" value="1"/>
</dbReference>
<dbReference type="PANTHER" id="PTHR32089">
    <property type="entry name" value="METHYL-ACCEPTING CHEMOTAXIS PROTEIN MCPB"/>
    <property type="match status" value="1"/>
</dbReference>
<dbReference type="EMBL" id="JARSFG010000007">
    <property type="protein sequence ID" value="MEC1177957.1"/>
    <property type="molecule type" value="Genomic_DNA"/>
</dbReference>
<dbReference type="Pfam" id="PF00015">
    <property type="entry name" value="MCPsignal"/>
    <property type="match status" value="1"/>
</dbReference>
<keyword evidence="3" id="KW-0812">Transmembrane</keyword>
<dbReference type="RefSeq" id="WP_326122467.1">
    <property type="nucleotide sequence ID" value="NZ_JARSFG010000007.1"/>
</dbReference>
<evidence type="ECO:0000256" key="2">
    <source>
        <dbReference type="PROSITE-ProRule" id="PRU00284"/>
    </source>
</evidence>